<dbReference type="InterPro" id="IPR038209">
    <property type="entry name" value="CKK_dom_sf"/>
</dbReference>
<dbReference type="InterPro" id="IPR011033">
    <property type="entry name" value="PRC_barrel-like_sf"/>
</dbReference>
<dbReference type="GO" id="GO:0005516">
    <property type="term" value="F:calmodulin binding"/>
    <property type="evidence" value="ECO:0007669"/>
    <property type="project" value="InterPro"/>
</dbReference>
<keyword evidence="2" id="KW-0175">Coiled coil</keyword>
<dbReference type="Gene3D" id="3.10.20.360">
    <property type="entry name" value="CKK domain"/>
    <property type="match status" value="1"/>
</dbReference>
<proteinExistence type="inferred from homology"/>
<keyword evidence="1" id="KW-0493">Microtubule</keyword>
<name>A0A0X3NJ46_SCHSO</name>
<dbReference type="PANTHER" id="PTHR21595">
    <property type="entry name" value="PATRONIN"/>
    <property type="match status" value="1"/>
</dbReference>
<dbReference type="GO" id="GO:0007026">
    <property type="term" value="P:negative regulation of microtubule depolymerization"/>
    <property type="evidence" value="ECO:0007669"/>
    <property type="project" value="TreeGrafter"/>
</dbReference>
<feature type="coiled-coil region" evidence="2">
    <location>
        <begin position="568"/>
        <end position="595"/>
    </location>
</feature>
<dbReference type="InterPro" id="IPR014797">
    <property type="entry name" value="CKK_CAMSAP"/>
</dbReference>
<dbReference type="GO" id="GO:0036449">
    <property type="term" value="C:microtubule minus-end"/>
    <property type="evidence" value="ECO:0007669"/>
    <property type="project" value="TreeGrafter"/>
</dbReference>
<evidence type="ECO:0000313" key="5">
    <source>
        <dbReference type="EMBL" id="JAP39615.1"/>
    </source>
</evidence>
<accession>A0A0X3NJ46</accession>
<dbReference type="PROSITE" id="PS51508">
    <property type="entry name" value="CKK"/>
    <property type="match status" value="1"/>
</dbReference>
<evidence type="ECO:0000259" key="4">
    <source>
        <dbReference type="PROSITE" id="PS51508"/>
    </source>
</evidence>
<feature type="region of interest" description="Disordered" evidence="3">
    <location>
        <begin position="755"/>
        <end position="793"/>
    </location>
</feature>
<dbReference type="AlphaFoldDB" id="A0A0X3NJ46"/>
<dbReference type="InterPro" id="IPR032940">
    <property type="entry name" value="CAMSAP"/>
</dbReference>
<sequence>MIQIKNSEKNAIFLFIWLHNRNVPSISGVFNVKMESMDILKISEGSVKILSDGGLYQTLLQKLSKSHYINQGLEHVLQKLQTLSGAPICIRETTSRNGEETIDSSRYYSLERKNADGHNYYHCVTPEDLSYPHDEGSREIWVRAHCAVIEVLLRLWLQFQVPKKCLAQCLSKIVGQFISLDSTDDLRGADGALFWLVATAACSASLLGVKDCEKWLELHMTENTRWADADQQTDGRENNEVKKTDRFLRGVAIPNLVALVLCHYLRDYGYYAEFRMNFGKKGELPNADTAHNIDRILDISTRHMKPSVMDVLPAPRTAEGGLACEDFACGLARASPQRRLQAAALAGDLFYWAEVSKTSQSQNVETTVVGANTANDLVSGRHTYRLSKGVDKLLQATRTGSLDSITAAKPQLHARSASGHMSNHRQTVQAPSGNHALDVLFQRKHDGGPKICSPVFVGAATKLPPVPLKKPMPYVSNPAQGRQIKTLKPIPIPPYAPSGRQARSPWPSAEQTQPLQSAVRRELSEVPLRRRHVTQIPRPSSQLRYSRRASGTPLNPRDLNQTMGFENFEHYQRSLERLSVDLKKVQVELKSMAQHGQKPISSTVSTTAPQLLTSTTFVPVEDSQHVDVSLAIQKHQRAQVVAEQLSTDSSDSMEDLEEPAAIPQQEPKRPASQRRTWDQRITAAGPVPLDCVTCHGRLPPCHHHRTSLPSSPTLPTLHNLGQPICHTGCTYSPVKRSGRLRRSAVRRNRRIGFRAVETASSTEPESAGQDRSSVESEGICSETGNSVPDSPSNLLHARCQIRQEDERLLLTDGDTPKFERTLVSQPPPLSTAAEVTTWTSPALGSQIKSSPIQESGDRTIVKTTYASACDNQYKQRSSEVFVIDLNTIDRIGDLDVAAEGLSLTYAENHLSTRKARVLERCKRREEQRLQRRRAFTAQRADTTRREENNSSVRTSLEEGLQVTAKQCRQKRDNIFQAYIHKKASSAAEFCSPTVTCKISPVLSTVSDQANQSSTSRGPISSFRRPASCNNTPASDQPRLYVQPQTKSNRRVITNALIHCCLAGRVNEQLKVNILQELGRTDGQHFIILLRGGCQFSGLFRFEAGSEEMVRVGGTGPHRITSNMIERFYKYDSGSKAFSVIETTSHLSTVVDAVTLLRQTQAKLLRNQRQQHPRPDHQQSLPSKLSNGAALS</sequence>
<feature type="region of interest" description="Disordered" evidence="3">
    <location>
        <begin position="537"/>
        <end position="556"/>
    </location>
</feature>
<evidence type="ECO:0000256" key="1">
    <source>
        <dbReference type="PROSITE-ProRule" id="PRU00841"/>
    </source>
</evidence>
<feature type="domain" description="CKK" evidence="4">
    <location>
        <begin position="1036"/>
        <end position="1172"/>
    </location>
</feature>
<evidence type="ECO:0000256" key="2">
    <source>
        <dbReference type="SAM" id="Coils"/>
    </source>
</evidence>
<dbReference type="Pfam" id="PF08683">
    <property type="entry name" value="CAMSAP_CKK"/>
    <property type="match status" value="1"/>
</dbReference>
<protein>
    <recommendedName>
        <fullName evidence="4">CKK domain-containing protein</fullName>
    </recommendedName>
</protein>
<feature type="region of interest" description="Disordered" evidence="3">
    <location>
        <begin position="495"/>
        <end position="517"/>
    </location>
</feature>
<dbReference type="GO" id="GO:0031122">
    <property type="term" value="P:cytoplasmic microtubule organization"/>
    <property type="evidence" value="ECO:0007669"/>
    <property type="project" value="TreeGrafter"/>
</dbReference>
<reference evidence="5" key="1">
    <citation type="submission" date="2016-01" db="EMBL/GenBank/DDBJ databases">
        <title>Reference transcriptome for the parasite Schistocephalus solidus: insights into the molecular evolution of parasitism.</title>
        <authorList>
            <person name="Hebert F.O."/>
            <person name="Grambauer S."/>
            <person name="Barber I."/>
            <person name="Landry C.R."/>
            <person name="Aubin-Horth N."/>
        </authorList>
    </citation>
    <scope>NUCLEOTIDE SEQUENCE</scope>
</reference>
<comment type="similarity">
    <text evidence="1">Belongs to the CAMSAP1 family.</text>
</comment>
<dbReference type="SMART" id="SM01051">
    <property type="entry name" value="CAMSAP_CKK"/>
    <property type="match status" value="1"/>
</dbReference>
<gene>
    <name evidence="5" type="ORF">TR117181</name>
</gene>
<dbReference type="PANTHER" id="PTHR21595:SF0">
    <property type="entry name" value="PATRONIN"/>
    <property type="match status" value="1"/>
</dbReference>
<evidence type="ECO:0000256" key="3">
    <source>
        <dbReference type="SAM" id="MobiDB-lite"/>
    </source>
</evidence>
<feature type="compositionally biased region" description="Polar residues" evidence="3">
    <location>
        <begin position="782"/>
        <end position="793"/>
    </location>
</feature>
<feature type="region of interest" description="Disordered" evidence="3">
    <location>
        <begin position="642"/>
        <end position="676"/>
    </location>
</feature>
<dbReference type="SUPFAM" id="SSF50346">
    <property type="entry name" value="PRC-barrel domain"/>
    <property type="match status" value="1"/>
</dbReference>
<feature type="region of interest" description="Disordered" evidence="3">
    <location>
        <begin position="1165"/>
        <end position="1191"/>
    </location>
</feature>
<dbReference type="GO" id="GO:0051011">
    <property type="term" value="F:microtubule minus-end binding"/>
    <property type="evidence" value="ECO:0007669"/>
    <property type="project" value="TreeGrafter"/>
</dbReference>
<comment type="domain">
    <text evidence="1">The CKK domain binds microtubules.</text>
</comment>
<dbReference type="EMBL" id="GEEE01023610">
    <property type="protein sequence ID" value="JAP39615.1"/>
    <property type="molecule type" value="Transcribed_RNA"/>
</dbReference>
<organism evidence="5">
    <name type="scientific">Schistocephalus solidus</name>
    <name type="common">Tapeworm</name>
    <dbReference type="NCBI Taxonomy" id="70667"/>
    <lineage>
        <taxon>Eukaryota</taxon>
        <taxon>Metazoa</taxon>
        <taxon>Spiralia</taxon>
        <taxon>Lophotrochozoa</taxon>
        <taxon>Platyhelminthes</taxon>
        <taxon>Cestoda</taxon>
        <taxon>Eucestoda</taxon>
        <taxon>Diphyllobothriidea</taxon>
        <taxon>Diphyllobothriidae</taxon>
        <taxon>Schistocephalus</taxon>
    </lineage>
</organism>